<dbReference type="Proteomes" id="UP000007799">
    <property type="component" value="Unassembled WGS sequence"/>
</dbReference>
<dbReference type="Gene3D" id="2.130.10.10">
    <property type="entry name" value="YVTN repeat-like/Quinoprotein amine dehydrogenase"/>
    <property type="match status" value="1"/>
</dbReference>
<dbReference type="InterPro" id="IPR011047">
    <property type="entry name" value="Quinoprotein_ADH-like_sf"/>
</dbReference>
<dbReference type="PANTHER" id="PTHR42754">
    <property type="entry name" value="ENDOGLUCANASE"/>
    <property type="match status" value="1"/>
</dbReference>
<feature type="region of interest" description="Disordered" evidence="1">
    <location>
        <begin position="573"/>
        <end position="594"/>
    </location>
</feature>
<organism evidence="3">
    <name type="scientific">Salpingoeca rosetta (strain ATCC 50818 / BSB-021)</name>
    <dbReference type="NCBI Taxonomy" id="946362"/>
    <lineage>
        <taxon>Eukaryota</taxon>
        <taxon>Choanoflagellata</taxon>
        <taxon>Craspedida</taxon>
        <taxon>Salpingoecidae</taxon>
        <taxon>Salpingoeca</taxon>
    </lineage>
</organism>
<keyword evidence="3" id="KW-1185">Reference proteome</keyword>
<protein>
    <submittedName>
        <fullName evidence="2">Uncharacterized protein</fullName>
    </submittedName>
</protein>
<feature type="region of interest" description="Disordered" evidence="1">
    <location>
        <begin position="88"/>
        <end position="173"/>
    </location>
</feature>
<dbReference type="KEGG" id="sre:PTSG_04970"/>
<dbReference type="InParanoid" id="F2U954"/>
<evidence type="ECO:0000313" key="3">
    <source>
        <dbReference type="Proteomes" id="UP000007799"/>
    </source>
</evidence>
<evidence type="ECO:0000313" key="2">
    <source>
        <dbReference type="EMBL" id="EGD73257.1"/>
    </source>
</evidence>
<evidence type="ECO:0000256" key="1">
    <source>
        <dbReference type="SAM" id="MobiDB-lite"/>
    </source>
</evidence>
<feature type="compositionally biased region" description="Gly residues" evidence="1">
    <location>
        <begin position="575"/>
        <end position="587"/>
    </location>
</feature>
<dbReference type="GeneID" id="16074867"/>
<accession>F2U954</accession>
<dbReference type="PANTHER" id="PTHR42754:SF1">
    <property type="entry name" value="LIPOPROTEIN"/>
    <property type="match status" value="1"/>
</dbReference>
<feature type="compositionally biased region" description="Low complexity" evidence="1">
    <location>
        <begin position="101"/>
        <end position="172"/>
    </location>
</feature>
<dbReference type="STRING" id="946362.F2U954"/>
<sequence length="631" mass="66184">MSAVFGAVTMTAIKATVLVLVGGLLSVAKLGGVALGESAGEPGDVIFVQDDEGHLHLQTSATGARVFVNGIDVELLRARVATLERAFDGVVPAPPPPPEQPTATTPPMQMQTPTTTSTTTTTTTTTTTSTTTSTTTTSTTTTTTTTTTTSTTTTTTTTSTSTTTTSTTSTTTKKQPVYRANYQADSNWLFGTDSKDELRGLAADPNDERYVYVVGKSPGRLDPYATLLGDKEAFVACLDRQERRIKWAKQFSTAKNDDGEMIAVDGATRRVFAAGKPGGDLFPRPNGTAKEEFFLVALDADDGGFLWGYQFPGKAKAIATAPGPDGGNRVYVTGGIKGNAFETLVDDKGLKKDMLLAAIDASSGRALWGRTYGTGDEDEEAKAIAALSDGSTVFVGVEWMTSIKGRVSSVDKKDMSVLAVDTRTGSIAWEQAFGGMEDDKPAALALGPDEDLLYFTGTTKSPLAPNWNSSVLDAEDVFVACLDVTSLGRVQWARQVGAMGNDKPEAIATGRHPGGRTVVAVVGTADNALPEQTNRGGKDGFFLVADADSGVLQYLHQFGTMDMDEPRGVYILQGSSGGGSNGGGDNGGEATNPNRRGQAVVIGQAKDLFRTGNSPMAETSGFVLEYKPTLP</sequence>
<gene>
    <name evidence="2" type="ORF">PTSG_04970</name>
</gene>
<dbReference type="InterPro" id="IPR015943">
    <property type="entry name" value="WD40/YVTN_repeat-like_dom_sf"/>
</dbReference>
<reference evidence="2" key="1">
    <citation type="submission" date="2009-08" db="EMBL/GenBank/DDBJ databases">
        <title>Annotation of Salpingoeca rosetta.</title>
        <authorList>
            <consortium name="The Broad Institute Genome Sequencing Platform"/>
            <person name="Russ C."/>
            <person name="Cuomo C."/>
            <person name="Burger G."/>
            <person name="Gray M.W."/>
            <person name="Holland P.W.H."/>
            <person name="King N."/>
            <person name="Lang F.B.F."/>
            <person name="Roger A.J."/>
            <person name="Ruiz-Trillo I."/>
            <person name="Young S.K."/>
            <person name="Zeng Q."/>
            <person name="Gargeya S."/>
            <person name="Alvarado L."/>
            <person name="Berlin A."/>
            <person name="Chapman S.B."/>
            <person name="Chen Z."/>
            <person name="Freedman E."/>
            <person name="Gellesch M."/>
            <person name="Goldberg J."/>
            <person name="Griggs A."/>
            <person name="Gujja S."/>
            <person name="Heilman E."/>
            <person name="Heiman D."/>
            <person name="Howarth C."/>
            <person name="Mehta T."/>
            <person name="Neiman D."/>
            <person name="Pearson M."/>
            <person name="Roberts A."/>
            <person name="Saif S."/>
            <person name="Shea T."/>
            <person name="Shenoy N."/>
            <person name="Sisk P."/>
            <person name="Stolte C."/>
            <person name="Sykes S."/>
            <person name="White J."/>
            <person name="Yandava C."/>
            <person name="Haas B."/>
            <person name="Nusbaum C."/>
            <person name="Birren B."/>
        </authorList>
    </citation>
    <scope>NUCLEOTIDE SEQUENCE [LARGE SCALE GENOMIC DNA]</scope>
    <source>
        <strain evidence="2">ATCC 50818</strain>
    </source>
</reference>
<dbReference type="EMBL" id="GL832965">
    <property type="protein sequence ID" value="EGD73257.1"/>
    <property type="molecule type" value="Genomic_DNA"/>
</dbReference>
<proteinExistence type="predicted"/>
<name>F2U954_SALR5</name>
<dbReference type="AlphaFoldDB" id="F2U954"/>
<dbReference type="SUPFAM" id="SSF50998">
    <property type="entry name" value="Quinoprotein alcohol dehydrogenase-like"/>
    <property type="match status" value="1"/>
</dbReference>
<dbReference type="RefSeq" id="XP_004994288.1">
    <property type="nucleotide sequence ID" value="XM_004994231.1"/>
</dbReference>